<evidence type="ECO:0000256" key="10">
    <source>
        <dbReference type="ARBA" id="ARBA00022573"/>
    </source>
</evidence>
<proteinExistence type="inferred from homology"/>
<dbReference type="InterPro" id="IPR003200">
    <property type="entry name" value="Nict_dMeBzImd_PRibTrfase"/>
</dbReference>
<dbReference type="RefSeq" id="WP_344610443.1">
    <property type="nucleotide sequence ID" value="NZ_BAAARV010000004.1"/>
</dbReference>
<evidence type="ECO:0000256" key="3">
    <source>
        <dbReference type="ARBA" id="ARBA00001522"/>
    </source>
</evidence>
<comment type="similarity">
    <text evidence="7">Belongs to the CobU/CobP family.</text>
</comment>
<dbReference type="EMBL" id="BAAARV010000004">
    <property type="protein sequence ID" value="GAA2327901.1"/>
    <property type="molecule type" value="Genomic_DNA"/>
</dbReference>
<dbReference type="InterPro" id="IPR003203">
    <property type="entry name" value="CobU/CobP"/>
</dbReference>
<evidence type="ECO:0000256" key="5">
    <source>
        <dbReference type="ARBA" id="ARBA00004692"/>
    </source>
</evidence>
<evidence type="ECO:0000256" key="15">
    <source>
        <dbReference type="ARBA" id="ARBA00023134"/>
    </source>
</evidence>
<keyword evidence="12" id="KW-0547">Nucleotide-binding</keyword>
<gene>
    <name evidence="18" type="ORF">GCM10010170_004070</name>
</gene>
<evidence type="ECO:0000256" key="1">
    <source>
        <dbReference type="ARBA" id="ARBA00000312"/>
    </source>
</evidence>
<protein>
    <recommendedName>
        <fullName evidence="16">Adenosylcobinamide kinase</fullName>
        <ecNumber evidence="8">2.7.1.156</ecNumber>
        <ecNumber evidence="9">2.7.7.62</ecNumber>
    </recommendedName>
    <alternativeName>
        <fullName evidence="17">Adenosylcobinamide-phosphate guanylyltransferase</fullName>
    </alternativeName>
</protein>
<keyword evidence="10" id="KW-0169">Cobalamin biosynthesis</keyword>
<evidence type="ECO:0000256" key="11">
    <source>
        <dbReference type="ARBA" id="ARBA00022679"/>
    </source>
</evidence>
<organism evidence="18 19">
    <name type="scientific">Dactylosporangium salmoneum</name>
    <dbReference type="NCBI Taxonomy" id="53361"/>
    <lineage>
        <taxon>Bacteria</taxon>
        <taxon>Bacillati</taxon>
        <taxon>Actinomycetota</taxon>
        <taxon>Actinomycetes</taxon>
        <taxon>Micromonosporales</taxon>
        <taxon>Micromonosporaceae</taxon>
        <taxon>Dactylosporangium</taxon>
    </lineage>
</organism>
<name>A0ABP5SAH6_9ACTN</name>
<evidence type="ECO:0000256" key="6">
    <source>
        <dbReference type="ARBA" id="ARBA00005159"/>
    </source>
</evidence>
<evidence type="ECO:0000256" key="14">
    <source>
        <dbReference type="ARBA" id="ARBA00022840"/>
    </source>
</evidence>
<evidence type="ECO:0000256" key="9">
    <source>
        <dbReference type="ARBA" id="ARBA00012523"/>
    </source>
</evidence>
<dbReference type="PANTHER" id="PTHR34848:SF1">
    <property type="entry name" value="BIFUNCTIONAL ADENOSYLCOBALAMIN BIOSYNTHESIS PROTEIN COBU"/>
    <property type="match status" value="1"/>
</dbReference>
<dbReference type="EC" id="2.7.1.156" evidence="8"/>
<evidence type="ECO:0000256" key="8">
    <source>
        <dbReference type="ARBA" id="ARBA00012016"/>
    </source>
</evidence>
<evidence type="ECO:0000256" key="13">
    <source>
        <dbReference type="ARBA" id="ARBA00022777"/>
    </source>
</evidence>
<keyword evidence="14" id="KW-0067">ATP-binding</keyword>
<comment type="catalytic activity">
    <reaction evidence="3">
        <text>adenosylcob(III)inamide + GTP = adenosylcob(III)inamide phosphate + GDP + H(+)</text>
        <dbReference type="Rhea" id="RHEA:15765"/>
        <dbReference type="ChEBI" id="CHEBI:2480"/>
        <dbReference type="ChEBI" id="CHEBI:15378"/>
        <dbReference type="ChEBI" id="CHEBI:37565"/>
        <dbReference type="ChEBI" id="CHEBI:58189"/>
        <dbReference type="ChEBI" id="CHEBI:58502"/>
        <dbReference type="EC" id="2.7.1.156"/>
    </reaction>
</comment>
<evidence type="ECO:0000256" key="16">
    <source>
        <dbReference type="ARBA" id="ARBA00029570"/>
    </source>
</evidence>
<dbReference type="SUPFAM" id="SSF52540">
    <property type="entry name" value="P-loop containing nucleoside triphosphate hydrolases"/>
    <property type="match status" value="1"/>
</dbReference>
<reference evidence="19" key="1">
    <citation type="journal article" date="2019" name="Int. J. Syst. Evol. Microbiol.">
        <title>The Global Catalogue of Microorganisms (GCM) 10K type strain sequencing project: providing services to taxonomists for standard genome sequencing and annotation.</title>
        <authorList>
            <consortium name="The Broad Institute Genomics Platform"/>
            <consortium name="The Broad Institute Genome Sequencing Center for Infectious Disease"/>
            <person name="Wu L."/>
            <person name="Ma J."/>
        </authorList>
    </citation>
    <scope>NUCLEOTIDE SEQUENCE [LARGE SCALE GENOMIC DNA]</scope>
    <source>
        <strain evidence="19">JCM 3272</strain>
    </source>
</reference>
<evidence type="ECO:0000313" key="19">
    <source>
        <dbReference type="Proteomes" id="UP001501444"/>
    </source>
</evidence>
<comment type="function">
    <text evidence="4">Catalyzes ATP-dependent phosphorylation of adenosylcobinamide and addition of GMP to adenosylcobinamide phosphate.</text>
</comment>
<dbReference type="Gene3D" id="3.40.50.300">
    <property type="entry name" value="P-loop containing nucleotide triphosphate hydrolases"/>
    <property type="match status" value="1"/>
</dbReference>
<comment type="catalytic activity">
    <reaction evidence="1">
        <text>adenosylcob(III)inamide + ATP = adenosylcob(III)inamide phosphate + ADP + H(+)</text>
        <dbReference type="Rhea" id="RHEA:15769"/>
        <dbReference type="ChEBI" id="CHEBI:2480"/>
        <dbReference type="ChEBI" id="CHEBI:15378"/>
        <dbReference type="ChEBI" id="CHEBI:30616"/>
        <dbReference type="ChEBI" id="CHEBI:58502"/>
        <dbReference type="ChEBI" id="CHEBI:456216"/>
        <dbReference type="EC" id="2.7.1.156"/>
    </reaction>
</comment>
<keyword evidence="15" id="KW-0342">GTP-binding</keyword>
<evidence type="ECO:0000256" key="17">
    <source>
        <dbReference type="ARBA" id="ARBA00030571"/>
    </source>
</evidence>
<comment type="pathway">
    <text evidence="6">Cofactor biosynthesis; adenosylcobalamin biosynthesis; adenosylcobalamin from cob(II)yrinate a,c-diamide: step 5/7.</text>
</comment>
<keyword evidence="11" id="KW-0808">Transferase</keyword>
<keyword evidence="13" id="KW-0418">Kinase</keyword>
<comment type="caution">
    <text evidence="18">The sequence shown here is derived from an EMBL/GenBank/DDBJ whole genome shotgun (WGS) entry which is preliminary data.</text>
</comment>
<evidence type="ECO:0000256" key="12">
    <source>
        <dbReference type="ARBA" id="ARBA00022741"/>
    </source>
</evidence>
<comment type="catalytic activity">
    <reaction evidence="2">
        <text>adenosylcob(III)inamide phosphate + GTP + H(+) = adenosylcob(III)inamide-GDP + diphosphate</text>
        <dbReference type="Rhea" id="RHEA:22712"/>
        <dbReference type="ChEBI" id="CHEBI:15378"/>
        <dbReference type="ChEBI" id="CHEBI:33019"/>
        <dbReference type="ChEBI" id="CHEBI:37565"/>
        <dbReference type="ChEBI" id="CHEBI:58502"/>
        <dbReference type="ChEBI" id="CHEBI:60487"/>
        <dbReference type="EC" id="2.7.7.62"/>
    </reaction>
</comment>
<dbReference type="CDD" id="cd00544">
    <property type="entry name" value="CobU"/>
    <property type="match status" value="1"/>
</dbReference>
<accession>A0ABP5SAH6</accession>
<comment type="pathway">
    <text evidence="5">Cofactor biosynthesis; adenosylcobalamin biosynthesis; adenosylcobalamin from cob(II)yrinate a,c-diamide: step 6/7.</text>
</comment>
<dbReference type="InterPro" id="IPR027417">
    <property type="entry name" value="P-loop_NTPase"/>
</dbReference>
<dbReference type="Pfam" id="PF02283">
    <property type="entry name" value="CobU"/>
    <property type="match status" value="1"/>
</dbReference>
<evidence type="ECO:0000256" key="2">
    <source>
        <dbReference type="ARBA" id="ARBA00000711"/>
    </source>
</evidence>
<evidence type="ECO:0000256" key="7">
    <source>
        <dbReference type="ARBA" id="ARBA00007490"/>
    </source>
</evidence>
<keyword evidence="19" id="KW-1185">Reference proteome</keyword>
<evidence type="ECO:0000256" key="4">
    <source>
        <dbReference type="ARBA" id="ARBA00003889"/>
    </source>
</evidence>
<sequence>MRLLVLGGIRSGKSEAAEALVAGAGVVRYVATAQESTSDGGWTARIAAHQARRPSDWRTEEIGGAPERLAQLLTEAKPEETILVDDLGGWLSAVYDNGGDWSDPSYADGPIGALADAVRSCAAARLVLVSPEVGLGVLPATASGRTFADANGLLNQRVAAACDFVGLVVAGQISWLGGGEGPRPAPVVPMAEPFVFEAAGAGTVLSTADGGDALSFSPGMELPLPDESTAHEAGERLLTLRLNGAGLGGLTPVVRFAGGVQGRPDPRPFQRPRVLVLRGDRTGGFAAGDTAEAADRRLQEVVEGTGTIAMLAATAGASVQAIDCPDAGPAEVHDSLDDSSVDAALTLGWRLADAAANEGVDMLVLAACGAGSDAAAAAVVAVLTGAEPAALLGRVVDSSGFVDDAAWIRKVAAVRDARHRIRARSRAPHVMLSMLGGGDIAVATGAILGAASRRLPVMVDGPVAIAGALVARDYGAQTRHWLLMPDHGENPTVKLAADVLGAVPFLQMGLALGEGATALTALPLVNTALTIAAATPIRVAEPTPAADGLSEQERIEAEIQRVVADSPTAEMPYVKPSWEA</sequence>
<dbReference type="Gene3D" id="3.40.50.10210">
    <property type="match status" value="1"/>
</dbReference>
<dbReference type="EC" id="2.7.7.62" evidence="9"/>
<dbReference type="Pfam" id="PF02277">
    <property type="entry name" value="DBI_PRT"/>
    <property type="match status" value="1"/>
</dbReference>
<dbReference type="InterPro" id="IPR036087">
    <property type="entry name" value="Nict_dMeBzImd_PRibTrfase_sf"/>
</dbReference>
<dbReference type="PANTHER" id="PTHR34848">
    <property type="match status" value="1"/>
</dbReference>
<dbReference type="SUPFAM" id="SSF52733">
    <property type="entry name" value="Nicotinate mononucleotide:5,6-dimethylbenzimidazole phosphoribosyltransferase (CobT)"/>
    <property type="match status" value="1"/>
</dbReference>
<dbReference type="Proteomes" id="UP001501444">
    <property type="component" value="Unassembled WGS sequence"/>
</dbReference>
<evidence type="ECO:0000313" key="18">
    <source>
        <dbReference type="EMBL" id="GAA2327901.1"/>
    </source>
</evidence>